<evidence type="ECO:0000256" key="1">
    <source>
        <dbReference type="ARBA" id="ARBA00022801"/>
    </source>
</evidence>
<keyword evidence="3" id="KW-0808">Transferase</keyword>
<dbReference type="GO" id="GO:0050126">
    <property type="term" value="F:N-carbamoylputrescine amidase activity"/>
    <property type="evidence" value="ECO:0007669"/>
    <property type="project" value="TreeGrafter"/>
</dbReference>
<dbReference type="Pfam" id="PF00795">
    <property type="entry name" value="CN_hydrolase"/>
    <property type="match status" value="1"/>
</dbReference>
<dbReference type="GO" id="GO:0016746">
    <property type="term" value="F:acyltransferase activity"/>
    <property type="evidence" value="ECO:0007669"/>
    <property type="project" value="UniProtKB-KW"/>
</dbReference>
<dbReference type="SUPFAM" id="SSF56317">
    <property type="entry name" value="Carbon-nitrogen hydrolase"/>
    <property type="match status" value="1"/>
</dbReference>
<dbReference type="STRING" id="671143.DAMO_2425"/>
<dbReference type="Gene3D" id="3.60.110.10">
    <property type="entry name" value="Carbon-nitrogen hydrolase"/>
    <property type="match status" value="1"/>
</dbReference>
<dbReference type="AlphaFoldDB" id="D5MIY0"/>
<evidence type="ECO:0000313" key="3">
    <source>
        <dbReference type="EMBL" id="CBE69481.1"/>
    </source>
</evidence>
<dbReference type="EMBL" id="FP565575">
    <property type="protein sequence ID" value="CBE69481.1"/>
    <property type="molecule type" value="Genomic_DNA"/>
</dbReference>
<dbReference type="CDD" id="cd07586">
    <property type="entry name" value="nitrilase_8"/>
    <property type="match status" value="1"/>
</dbReference>
<dbReference type="PATRIC" id="fig|671143.5.peg.2136"/>
<dbReference type="InterPro" id="IPR036526">
    <property type="entry name" value="C-N_Hydrolase_sf"/>
</dbReference>
<dbReference type="PROSITE" id="PS50263">
    <property type="entry name" value="CN_HYDROLASE"/>
    <property type="match status" value="1"/>
</dbReference>
<dbReference type="HOGENOM" id="CLU_030130_3_6_0"/>
<keyword evidence="3" id="KW-0012">Acyltransferase</keyword>
<name>D5MIY0_METO1</name>
<dbReference type="InterPro" id="IPR050345">
    <property type="entry name" value="Aliph_Amidase/BUP"/>
</dbReference>
<proteinExistence type="predicted"/>
<dbReference type="PANTHER" id="PTHR43674">
    <property type="entry name" value="NITRILASE C965.09-RELATED"/>
    <property type="match status" value="1"/>
</dbReference>
<dbReference type="InterPro" id="IPR003010">
    <property type="entry name" value="C-N_Hydrolase"/>
</dbReference>
<dbReference type="Proteomes" id="UP000006898">
    <property type="component" value="Chromosome"/>
</dbReference>
<keyword evidence="1" id="KW-0378">Hydrolase</keyword>
<sequence>MSRYTIALAQMNPALGDLERNLALHEKTAEEAIGRGAGLLICPELSLTGYFLKDIVSSVALPLASPILDRLRDLSRRIDLVVGLVEESPEHLLYNAALYLSRGEIRHVHRKVYLPTYGIFDEQRYLAEGSRIRTFQADIGRSAILICEDMWHPSVACIASLDGMDILISPSASPGRGGLEEGRTFANARAWETINRAYAQLFTCYVLYANRVGYEDGACFWGGSEVIAPSGEPVAKAEYLSEQILIAEIDSAEVRRARIVNPLLRDERMDVTLRELERVKREVAR</sequence>
<dbReference type="eggNOG" id="COG0388">
    <property type="taxonomic scope" value="Bacteria"/>
</dbReference>
<keyword evidence="3" id="KW-0449">Lipoprotein</keyword>
<protein>
    <submittedName>
        <fullName evidence="3">Nitrilase/cyanide hydratase and apolipoprotein N-acyltransferase</fullName>
    </submittedName>
</protein>
<evidence type="ECO:0000259" key="2">
    <source>
        <dbReference type="PROSITE" id="PS50263"/>
    </source>
</evidence>
<feature type="domain" description="CN hydrolase" evidence="2">
    <location>
        <begin position="4"/>
        <end position="251"/>
    </location>
</feature>
<dbReference type="GO" id="GO:0033388">
    <property type="term" value="P:putrescine biosynthetic process from arginine"/>
    <property type="evidence" value="ECO:0007669"/>
    <property type="project" value="TreeGrafter"/>
</dbReference>
<organism evidence="3 4">
    <name type="scientific">Methylomirabilis oxygeniifera</name>
    <dbReference type="NCBI Taxonomy" id="671143"/>
    <lineage>
        <taxon>Bacteria</taxon>
        <taxon>Candidatus Methylomirabilota</taxon>
        <taxon>Candidatus Methylomirabilia</taxon>
        <taxon>Candidatus Methylomirabilales</taxon>
        <taxon>Candidatus Methylomirabilaceae</taxon>
        <taxon>Candidatus Methylomirabilis</taxon>
    </lineage>
</organism>
<accession>D5MIY0</accession>
<reference evidence="3 4" key="1">
    <citation type="journal article" date="2010" name="Nature">
        <title>Nitrite-driven anaerobic methane oxidation by oxygenic bacteria.</title>
        <authorList>
            <person name="Ettwig K.F."/>
            <person name="Butler M.K."/>
            <person name="Le Paslier D."/>
            <person name="Pelletier E."/>
            <person name="Mangenot S."/>
            <person name="Kuypers M.M.M."/>
            <person name="Schreiber F."/>
            <person name="Dutilh B.E."/>
            <person name="Zedelius J."/>
            <person name="de Beer D."/>
            <person name="Gloerich J."/>
            <person name="Wessels H.J.C.T."/>
            <person name="van Allen T."/>
            <person name="Luesken F."/>
            <person name="Wu M."/>
            <person name="van de Pas-Schoonen K.T."/>
            <person name="Op den Camp H.J.M."/>
            <person name="Janssen-Megens E.M."/>
            <person name="Francoijs K-J."/>
            <person name="Stunnenberg H."/>
            <person name="Weissenbach J."/>
            <person name="Jetten M.S.M."/>
            <person name="Strous M."/>
        </authorList>
    </citation>
    <scope>NUCLEOTIDE SEQUENCE [LARGE SCALE GENOMIC DNA]</scope>
</reference>
<dbReference type="PANTHER" id="PTHR43674:SF2">
    <property type="entry name" value="BETA-UREIDOPROPIONASE"/>
    <property type="match status" value="1"/>
</dbReference>
<dbReference type="KEGG" id="mox:DAMO_2425"/>
<evidence type="ECO:0000313" key="4">
    <source>
        <dbReference type="Proteomes" id="UP000006898"/>
    </source>
</evidence>
<gene>
    <name evidence="3" type="ORF">DAMO_2425</name>
</gene>